<gene>
    <name evidence="1" type="ORF">NG99_25405</name>
</gene>
<proteinExistence type="predicted"/>
<dbReference type="Proteomes" id="UP000030351">
    <property type="component" value="Unassembled WGS sequence"/>
</dbReference>
<accession>A0A0A3YMG5</accession>
<protein>
    <submittedName>
        <fullName evidence="1">Uncharacterized protein</fullName>
    </submittedName>
</protein>
<organism evidence="1 2">
    <name type="scientific">Erwinia typographi</name>
    <dbReference type="NCBI Taxonomy" id="371042"/>
    <lineage>
        <taxon>Bacteria</taxon>
        <taxon>Pseudomonadati</taxon>
        <taxon>Pseudomonadota</taxon>
        <taxon>Gammaproteobacteria</taxon>
        <taxon>Enterobacterales</taxon>
        <taxon>Erwiniaceae</taxon>
        <taxon>Erwinia</taxon>
    </lineage>
</organism>
<dbReference type="AlphaFoldDB" id="A0A0A3YMG5"/>
<reference evidence="1 2" key="1">
    <citation type="submission" date="2014-10" db="EMBL/GenBank/DDBJ databases">
        <title>Genome sequence of Erwinia typographi M043b.</title>
        <authorList>
            <person name="Chan K.-G."/>
            <person name="Tan W.-S."/>
        </authorList>
    </citation>
    <scope>NUCLEOTIDE SEQUENCE [LARGE SCALE GENOMIC DNA]</scope>
    <source>
        <strain evidence="1 2">M043b</strain>
    </source>
</reference>
<dbReference type="EMBL" id="JRUQ01000093">
    <property type="protein sequence ID" value="KGT86486.1"/>
    <property type="molecule type" value="Genomic_DNA"/>
</dbReference>
<keyword evidence="2" id="KW-1185">Reference proteome</keyword>
<evidence type="ECO:0000313" key="1">
    <source>
        <dbReference type="EMBL" id="KGT86486.1"/>
    </source>
</evidence>
<comment type="caution">
    <text evidence="1">The sequence shown here is derived from an EMBL/GenBank/DDBJ whole genome shotgun (WGS) entry which is preliminary data.</text>
</comment>
<evidence type="ECO:0000313" key="2">
    <source>
        <dbReference type="Proteomes" id="UP000030351"/>
    </source>
</evidence>
<sequence length="107" mass="11612">MRFLIVNQTLKYNTVLNIEAVAGDGNMDVRMLIEQPAVSMEGTEYPHLNALLTRPLQHGAGGAAKEVIEQRSVIVKERPEQVWHGKGDVLPLAIGQNVAAAQQSTAP</sequence>
<name>A0A0A3YMG5_9GAMM</name>